<organism evidence="6 7">
    <name type="scientific">Paracidovorax wautersii</name>
    <dbReference type="NCBI Taxonomy" id="1177982"/>
    <lineage>
        <taxon>Bacteria</taxon>
        <taxon>Pseudomonadati</taxon>
        <taxon>Pseudomonadota</taxon>
        <taxon>Betaproteobacteria</taxon>
        <taxon>Burkholderiales</taxon>
        <taxon>Comamonadaceae</taxon>
        <taxon>Paracidovorax</taxon>
    </lineage>
</organism>
<dbReference type="EMBL" id="WNDQ01000082">
    <property type="protein sequence ID" value="KAF1018558.1"/>
    <property type="molecule type" value="Genomic_DNA"/>
</dbReference>
<dbReference type="Proteomes" id="UP000461670">
    <property type="component" value="Unassembled WGS sequence"/>
</dbReference>
<keyword evidence="2" id="KW-0408">Iron</keyword>
<dbReference type="InterPro" id="IPR003829">
    <property type="entry name" value="Pirin_N_dom"/>
</dbReference>
<evidence type="ECO:0000313" key="7">
    <source>
        <dbReference type="Proteomes" id="UP000461670"/>
    </source>
</evidence>
<dbReference type="Gene3D" id="2.60.120.10">
    <property type="entry name" value="Jelly Rolls"/>
    <property type="match status" value="1"/>
</dbReference>
<evidence type="ECO:0000256" key="2">
    <source>
        <dbReference type="PIRSR" id="PIRSR006232-1"/>
    </source>
</evidence>
<evidence type="ECO:0000259" key="5">
    <source>
        <dbReference type="Pfam" id="PF02678"/>
    </source>
</evidence>
<evidence type="ECO:0000256" key="3">
    <source>
        <dbReference type="RuleBase" id="RU003457"/>
    </source>
</evidence>
<reference evidence="7" key="1">
    <citation type="journal article" date="2020" name="MBio">
        <title>Horizontal gene transfer to a defensive symbiont with a reduced genome amongst a multipartite beetle microbiome.</title>
        <authorList>
            <person name="Waterworth S.C."/>
            <person name="Florez L.V."/>
            <person name="Rees E.R."/>
            <person name="Hertweck C."/>
            <person name="Kaltenpoth M."/>
            <person name="Kwan J.C."/>
        </authorList>
    </citation>
    <scope>NUCLEOTIDE SEQUENCE [LARGE SCALE GENOMIC DNA]</scope>
</reference>
<evidence type="ECO:0000256" key="1">
    <source>
        <dbReference type="ARBA" id="ARBA00008416"/>
    </source>
</evidence>
<evidence type="ECO:0000256" key="4">
    <source>
        <dbReference type="SAM" id="MobiDB-lite"/>
    </source>
</evidence>
<feature type="binding site" evidence="2">
    <location>
        <position position="80"/>
    </location>
    <ligand>
        <name>Fe cation</name>
        <dbReference type="ChEBI" id="CHEBI:24875"/>
    </ligand>
</feature>
<feature type="binding site" evidence="2">
    <location>
        <position position="82"/>
    </location>
    <ligand>
        <name>Fe cation</name>
        <dbReference type="ChEBI" id="CHEBI:24875"/>
    </ligand>
</feature>
<feature type="region of interest" description="Disordered" evidence="4">
    <location>
        <begin position="1"/>
        <end position="48"/>
    </location>
</feature>
<comment type="caution">
    <text evidence="6">The sequence shown here is derived from an EMBL/GenBank/DDBJ whole genome shotgun (WGS) entry which is preliminary data.</text>
</comment>
<keyword evidence="2" id="KW-0479">Metal-binding</keyword>
<accession>A0A7V8FKY1</accession>
<feature type="compositionally biased region" description="Basic residues" evidence="4">
    <location>
        <begin position="29"/>
        <end position="38"/>
    </location>
</feature>
<dbReference type="AlphaFoldDB" id="A0A7V8FKY1"/>
<dbReference type="PIRSF" id="PIRSF006232">
    <property type="entry name" value="Pirin"/>
    <property type="match status" value="1"/>
</dbReference>
<dbReference type="PANTHER" id="PTHR13903:SF8">
    <property type="entry name" value="PIRIN"/>
    <property type="match status" value="1"/>
</dbReference>
<protein>
    <recommendedName>
        <fullName evidence="5">Pirin N-terminal domain-containing protein</fullName>
    </recommendedName>
</protein>
<gene>
    <name evidence="6" type="ORF">GAK30_03627</name>
</gene>
<comment type="cofactor">
    <cofactor evidence="2">
        <name>Fe cation</name>
        <dbReference type="ChEBI" id="CHEBI:24875"/>
    </cofactor>
    <text evidence="2">Binds 1 Fe cation per subunit.</text>
</comment>
<dbReference type="PANTHER" id="PTHR13903">
    <property type="entry name" value="PIRIN-RELATED"/>
    <property type="match status" value="1"/>
</dbReference>
<dbReference type="Pfam" id="PF02678">
    <property type="entry name" value="Pirin"/>
    <property type="match status" value="1"/>
</dbReference>
<dbReference type="InterPro" id="IPR011051">
    <property type="entry name" value="RmlC_Cupin_sf"/>
</dbReference>
<dbReference type="InterPro" id="IPR012093">
    <property type="entry name" value="Pirin"/>
</dbReference>
<feature type="binding site" evidence="2">
    <location>
        <position position="125"/>
    </location>
    <ligand>
        <name>Fe cation</name>
        <dbReference type="ChEBI" id="CHEBI:24875"/>
    </ligand>
</feature>
<proteinExistence type="inferred from homology"/>
<name>A0A7V8FKY1_9BURK</name>
<evidence type="ECO:0000313" key="6">
    <source>
        <dbReference type="EMBL" id="KAF1018558.1"/>
    </source>
</evidence>
<dbReference type="InterPro" id="IPR014710">
    <property type="entry name" value="RmlC-like_jellyroll"/>
</dbReference>
<sequence>MTRTSTSSAAVAHRTVDAPDTYPAPAARRITHRTRGHGHGPITRLMSPSDLGQIAKPFVFLDLFDADKRTVQAMANMPLHPHSGIATVTVPIEGAFHYDDPASGSAGTLGYGGVEWARAGGGMWHGKELSAADVPRIQGFQLWLALPAALENSEQESRYIEAQHLRQAGPAHVIVGHHQGVQSPVPAPDGINYLLVTLQPGERWTYQPPAGHSVGWLALAQGRLDAGAPIDAGEMVVFEHGEAAITLEASGEQNAVFVLGSAVPHPHPLHLGSYSVHTSAQALQAGERRIAELGRKLREAGDRRTASGTIPVFR</sequence>
<feature type="binding site" evidence="2">
    <location>
        <position position="128"/>
    </location>
    <ligand>
        <name>Fe cation</name>
        <dbReference type="ChEBI" id="CHEBI:24875"/>
    </ligand>
</feature>
<comment type="similarity">
    <text evidence="1 3">Belongs to the pirin family.</text>
</comment>
<dbReference type="SUPFAM" id="SSF51182">
    <property type="entry name" value="RmlC-like cupins"/>
    <property type="match status" value="1"/>
</dbReference>
<dbReference type="GO" id="GO:0046872">
    <property type="term" value="F:metal ion binding"/>
    <property type="evidence" value="ECO:0007669"/>
    <property type="project" value="UniProtKB-KW"/>
</dbReference>
<feature type="domain" description="Pirin N-terminal" evidence="5">
    <location>
        <begin position="51"/>
        <end position="144"/>
    </location>
</feature>